<dbReference type="Gene3D" id="1.10.510.10">
    <property type="entry name" value="Transferase(Phosphotransferase) domain 1"/>
    <property type="match status" value="1"/>
</dbReference>
<evidence type="ECO:0000313" key="2">
    <source>
        <dbReference type="EMBL" id="RFU41470.1"/>
    </source>
</evidence>
<protein>
    <recommendedName>
        <fullName evidence="1">Protein kinase domain-containing protein</fullName>
    </recommendedName>
</protein>
<sequence length="230" mass="25714">MPSRVTWWRSSTCSRVPGRVPARFREEAVLLGRVRDAHVARLFQLVEGERGLALVMEAVDGVSFRDILDRYGTLAPEATLAVLKGSLLGLAAAHAAGVVHRDYKPSNVIAPAGGLLRRQPVHAQRHVRLALLPGRRHELSRPHHAARGRGGLRSAPDRRQVCADGHSHSALHRVVGSLWTRDYSRDGYFKTRTSTTYTERIWYLPASEIVIADFWRTPDLENILAKAIWT</sequence>
<dbReference type="EMBL" id="QURH01000211">
    <property type="protein sequence ID" value="RFU41470.1"/>
    <property type="molecule type" value="Genomic_DNA"/>
</dbReference>
<dbReference type="InterPro" id="IPR000719">
    <property type="entry name" value="Prot_kinase_dom"/>
</dbReference>
<dbReference type="PROSITE" id="PS50011">
    <property type="entry name" value="PROTEIN_KINASE_DOM"/>
    <property type="match status" value="1"/>
</dbReference>
<dbReference type="SUPFAM" id="SSF56112">
    <property type="entry name" value="Protein kinase-like (PK-like)"/>
    <property type="match status" value="1"/>
</dbReference>
<gene>
    <name evidence="2" type="ORF">DZF91_11740</name>
</gene>
<dbReference type="OrthoDB" id="4716121at2"/>
<evidence type="ECO:0000259" key="1">
    <source>
        <dbReference type="PROSITE" id="PS50011"/>
    </source>
</evidence>
<proteinExistence type="predicted"/>
<organism evidence="2 3">
    <name type="scientific">Actinomadura logoneensis</name>
    <dbReference type="NCBI Taxonomy" id="2293572"/>
    <lineage>
        <taxon>Bacteria</taxon>
        <taxon>Bacillati</taxon>
        <taxon>Actinomycetota</taxon>
        <taxon>Actinomycetes</taxon>
        <taxon>Streptosporangiales</taxon>
        <taxon>Thermomonosporaceae</taxon>
        <taxon>Actinomadura</taxon>
    </lineage>
</organism>
<dbReference type="AlphaFoldDB" id="A0A372JNC4"/>
<dbReference type="GO" id="GO:0005524">
    <property type="term" value="F:ATP binding"/>
    <property type="evidence" value="ECO:0007669"/>
    <property type="project" value="InterPro"/>
</dbReference>
<dbReference type="Pfam" id="PF00069">
    <property type="entry name" value="Pkinase"/>
    <property type="match status" value="1"/>
</dbReference>
<dbReference type="Proteomes" id="UP000261811">
    <property type="component" value="Unassembled WGS sequence"/>
</dbReference>
<comment type="caution">
    <text evidence="2">The sequence shown here is derived from an EMBL/GenBank/DDBJ whole genome shotgun (WGS) entry which is preliminary data.</text>
</comment>
<feature type="domain" description="Protein kinase" evidence="1">
    <location>
        <begin position="1"/>
        <end position="230"/>
    </location>
</feature>
<dbReference type="GO" id="GO:0004672">
    <property type="term" value="F:protein kinase activity"/>
    <property type="evidence" value="ECO:0007669"/>
    <property type="project" value="InterPro"/>
</dbReference>
<dbReference type="SMART" id="SM00220">
    <property type="entry name" value="S_TKc"/>
    <property type="match status" value="1"/>
</dbReference>
<dbReference type="InterPro" id="IPR011009">
    <property type="entry name" value="Kinase-like_dom_sf"/>
</dbReference>
<name>A0A372JNC4_9ACTN</name>
<reference evidence="2 3" key="1">
    <citation type="submission" date="2018-08" db="EMBL/GenBank/DDBJ databases">
        <title>Actinomadura jelena sp. nov., a novel Actinomycete isolated from soil in Chad.</title>
        <authorList>
            <person name="Shi L."/>
        </authorList>
    </citation>
    <scope>NUCLEOTIDE SEQUENCE [LARGE SCALE GENOMIC DNA]</scope>
    <source>
        <strain evidence="2 3">NEAU-G17</strain>
    </source>
</reference>
<keyword evidence="3" id="KW-1185">Reference proteome</keyword>
<accession>A0A372JNC4</accession>
<evidence type="ECO:0000313" key="3">
    <source>
        <dbReference type="Proteomes" id="UP000261811"/>
    </source>
</evidence>